<feature type="domain" description="DUF2169" evidence="2">
    <location>
        <begin position="26"/>
        <end position="294"/>
    </location>
</feature>
<comment type="caution">
    <text evidence="3">The sequence shown here is derived from an EMBL/GenBank/DDBJ whole genome shotgun (WGS) entry which is preliminary data.</text>
</comment>
<gene>
    <name evidence="3" type="ORF">CAP_5863</name>
</gene>
<feature type="region of interest" description="Disordered" evidence="1">
    <location>
        <begin position="505"/>
        <end position="552"/>
    </location>
</feature>
<dbReference type="eggNOG" id="COG5351">
    <property type="taxonomic scope" value="Bacteria"/>
</dbReference>
<dbReference type="AlphaFoldDB" id="A0A017TFP9"/>
<dbReference type="RefSeq" id="WP_197040975.1">
    <property type="nucleotide sequence ID" value="NZ_ASRX01000005.1"/>
</dbReference>
<feature type="compositionally biased region" description="Basic and acidic residues" evidence="1">
    <location>
        <begin position="543"/>
        <end position="552"/>
    </location>
</feature>
<dbReference type="InterPro" id="IPR018683">
    <property type="entry name" value="DUF2169"/>
</dbReference>
<dbReference type="Pfam" id="PF09937">
    <property type="entry name" value="DUF2169"/>
    <property type="match status" value="1"/>
</dbReference>
<accession>A0A017TFP9</accession>
<dbReference type="STRING" id="1192034.CAP_5863"/>
<name>A0A017TFP9_9BACT</name>
<dbReference type="Proteomes" id="UP000019678">
    <property type="component" value="Unassembled WGS sequence"/>
</dbReference>
<reference evidence="3 4" key="1">
    <citation type="submission" date="2013-05" db="EMBL/GenBank/DDBJ databases">
        <title>Genome assembly of Chondromyces apiculatus DSM 436.</title>
        <authorList>
            <person name="Sharma G."/>
            <person name="Khatri I."/>
            <person name="Kaur C."/>
            <person name="Mayilraj S."/>
            <person name="Subramanian S."/>
        </authorList>
    </citation>
    <scope>NUCLEOTIDE SEQUENCE [LARGE SCALE GENOMIC DNA]</scope>
    <source>
        <strain evidence="3 4">DSM 436</strain>
    </source>
</reference>
<dbReference type="EMBL" id="ASRX01000005">
    <property type="protein sequence ID" value="EYF08103.1"/>
    <property type="molecule type" value="Genomic_DNA"/>
</dbReference>
<organism evidence="3 4">
    <name type="scientific">Chondromyces apiculatus DSM 436</name>
    <dbReference type="NCBI Taxonomy" id="1192034"/>
    <lineage>
        <taxon>Bacteria</taxon>
        <taxon>Pseudomonadati</taxon>
        <taxon>Myxococcota</taxon>
        <taxon>Polyangia</taxon>
        <taxon>Polyangiales</taxon>
        <taxon>Polyangiaceae</taxon>
        <taxon>Chondromyces</taxon>
    </lineage>
</organism>
<sequence length="691" mass="73927">MIHLSSACLLRVAHIQWQPRPDLFAVTVVCKATFALQPLESPLAPVQEVPHATDLFWGDAPQSSLRIAADLVPFKRHVDVLVVGHAHAPQGQPVTSLVARVAVGGMDKKIEVHGDRHWTHAGQLTEGMHFAHMPLRWERAACGLSAWNPVGVRPGGLPPNLQPVDIRLSNSADVVLPAGLGPIASSWPERTAKLHRHAATFRHEAWYERPLPEDIDGAYFNTAPLDQQIAELAPGERLLLEHLHPEYPQLITVLEEVTPMAVARRIDGREQDIRLRCDTLCIDADQGTCALVWRGSLILGSADEDVAVVVTASGRHSSEEDAEVVTLVPRAGGGATSGNILAQVPGPVRRDSGERADFVEVGVTLSPELISENAGLPFAAPVLPFSPQGEAGWTVFADPQAPCIAPPPAGASPDDGTGTMAAGLISEAVRPLPFQQSAAQPSPPAPAQVQATPTLPAPAEEHLSVALPPPLIAPLTTARGEPPRRQFPRPPPLLGSLVVTTAMESASAHDAQSEPPTARRAFETASPTPVTSPPTPAALDAPCRPHEPEVRTEDVPLDRHAVITAEIAEARAPRADVLRGHALDEPTWAAVDRRWRAALDKDGRATGRLRAAHDAAYVAAVERLRGPIGLPEYARIAVALERREANEALDALKIQRSALMPLMRLWTKKVAADGKLAAEASALLSRLRTVE</sequence>
<evidence type="ECO:0000259" key="2">
    <source>
        <dbReference type="Pfam" id="PF09937"/>
    </source>
</evidence>
<evidence type="ECO:0000313" key="3">
    <source>
        <dbReference type="EMBL" id="EYF08103.1"/>
    </source>
</evidence>
<evidence type="ECO:0000256" key="1">
    <source>
        <dbReference type="SAM" id="MobiDB-lite"/>
    </source>
</evidence>
<protein>
    <recommendedName>
        <fullName evidence="2">DUF2169 domain-containing protein</fullName>
    </recommendedName>
</protein>
<keyword evidence="4" id="KW-1185">Reference proteome</keyword>
<evidence type="ECO:0000313" key="4">
    <source>
        <dbReference type="Proteomes" id="UP000019678"/>
    </source>
</evidence>
<proteinExistence type="predicted"/>